<dbReference type="EMBL" id="JAENHM010000083">
    <property type="protein sequence ID" value="MBK1842179.1"/>
    <property type="molecule type" value="Genomic_DNA"/>
</dbReference>
<dbReference type="SUPFAM" id="SSF52540">
    <property type="entry name" value="P-loop containing nucleoside triphosphate hydrolases"/>
    <property type="match status" value="1"/>
</dbReference>
<dbReference type="InterPro" id="IPR002586">
    <property type="entry name" value="CobQ/CobB/MinD/ParA_Nub-bd_dom"/>
</dbReference>
<protein>
    <submittedName>
        <fullName evidence="2">AAA family ATPase</fullName>
    </submittedName>
</protein>
<dbReference type="InterPro" id="IPR050678">
    <property type="entry name" value="DNA_Partitioning_ATPase"/>
</dbReference>
<dbReference type="Proteomes" id="UP000652760">
    <property type="component" value="Unassembled WGS sequence"/>
</dbReference>
<gene>
    <name evidence="2" type="ORF">JHL17_32765</name>
</gene>
<name>A0ABS1FFJ2_9PROT</name>
<evidence type="ECO:0000313" key="2">
    <source>
        <dbReference type="EMBL" id="MBK1842179.1"/>
    </source>
</evidence>
<dbReference type="PANTHER" id="PTHR13696">
    <property type="entry name" value="P-LOOP CONTAINING NUCLEOSIDE TRIPHOSPHATE HYDROLASE"/>
    <property type="match status" value="1"/>
</dbReference>
<dbReference type="InterPro" id="IPR027417">
    <property type="entry name" value="P-loop_NTPase"/>
</dbReference>
<organism evidence="2 3">
    <name type="scientific">Azospirillum endophyticum</name>
    <dbReference type="NCBI Taxonomy" id="2800326"/>
    <lineage>
        <taxon>Bacteria</taxon>
        <taxon>Pseudomonadati</taxon>
        <taxon>Pseudomonadota</taxon>
        <taxon>Alphaproteobacteria</taxon>
        <taxon>Rhodospirillales</taxon>
        <taxon>Azospirillaceae</taxon>
        <taxon>Azospirillum</taxon>
    </lineage>
</organism>
<feature type="domain" description="CobQ/CobB/MinD/ParA nucleotide binding" evidence="1">
    <location>
        <begin position="21"/>
        <end position="206"/>
    </location>
</feature>
<reference evidence="3" key="1">
    <citation type="submission" date="2021-01" db="EMBL/GenBank/DDBJ databases">
        <title>Genome public.</title>
        <authorList>
            <person name="Liu C."/>
            <person name="Sun Q."/>
        </authorList>
    </citation>
    <scope>NUCLEOTIDE SEQUENCE [LARGE SCALE GENOMIC DNA]</scope>
    <source>
        <strain evidence="3">YIM B02556</strain>
    </source>
</reference>
<comment type="caution">
    <text evidence="2">The sequence shown here is derived from an EMBL/GenBank/DDBJ whole genome shotgun (WGS) entry which is preliminary data.</text>
</comment>
<proteinExistence type="predicted"/>
<dbReference type="RefSeq" id="WP_200198849.1">
    <property type="nucleotide sequence ID" value="NZ_JAENHM010000083.1"/>
</dbReference>
<dbReference type="PANTHER" id="PTHR13696:SF96">
    <property type="entry name" value="COBQ_COBB_MIND_PARA NUCLEOTIDE BINDING DOMAIN-CONTAINING PROTEIN"/>
    <property type="match status" value="1"/>
</dbReference>
<dbReference type="Gene3D" id="3.40.50.300">
    <property type="entry name" value="P-loop containing nucleotide triphosphate hydrolases"/>
    <property type="match status" value="1"/>
</dbReference>
<evidence type="ECO:0000259" key="1">
    <source>
        <dbReference type="Pfam" id="PF01656"/>
    </source>
</evidence>
<keyword evidence="3" id="KW-1185">Reference proteome</keyword>
<dbReference type="CDD" id="cd02042">
    <property type="entry name" value="ParAB_family"/>
    <property type="match status" value="1"/>
</dbReference>
<evidence type="ECO:0000313" key="3">
    <source>
        <dbReference type="Proteomes" id="UP000652760"/>
    </source>
</evidence>
<sequence length="241" mass="25903">MAQLPILKLHDPTFLPAPVTITVGNIKGGVGKTTLATNLAVWAAIRRFAKTALIDTDAQQSAATFANMRAETLGDPLFTCVSILNADALKVHARRIAADHALTIIDAGGRDTATLRHALLISDAVLIPLGPRAYDVWALQQMVDLIAQARAYNQRLQAFAVLSMADLRGAESRDVARMLADLNGVEFLDTPIRKRTAWFRAAADGKGVVEAKPRDNGAIEDLEALTGALFERVRASATIRA</sequence>
<dbReference type="PIRSF" id="PIRSF009320">
    <property type="entry name" value="Nuc_binding_HP_1000"/>
    <property type="match status" value="1"/>
</dbReference>
<accession>A0ABS1FFJ2</accession>
<dbReference type="Pfam" id="PF01656">
    <property type="entry name" value="CbiA"/>
    <property type="match status" value="1"/>
</dbReference>